<feature type="transmembrane region" description="Helical" evidence="6">
    <location>
        <begin position="21"/>
        <end position="42"/>
    </location>
</feature>
<evidence type="ECO:0000256" key="4">
    <source>
        <dbReference type="ARBA" id="ARBA00022989"/>
    </source>
</evidence>
<feature type="domain" description="ABC3 transporter permease C-terminal" evidence="7">
    <location>
        <begin position="682"/>
        <end position="791"/>
    </location>
</feature>
<dbReference type="PANTHER" id="PTHR30572:SF18">
    <property type="entry name" value="ABC-TYPE MACROLIDE FAMILY EXPORT SYSTEM PERMEASE COMPONENT 2"/>
    <property type="match status" value="1"/>
</dbReference>
<sequence>MDFHSSRQAVRSLLKNKATSLLNIIGLSVAFALCLLSGIVLWDAYSSDSNWSGSDRIHKLQRFGYFGNNYRFTYSFPINSEEKLSSFSPSTESVTLPGWSNRKLIIDQTLVERNGAFIDKNFFTVFPMEAIEGSLEQAQLEAQTIILTKSMAESLYGSESAIGNVIEFITKEERTNFKVVAVVPTLPSNSDLHAYKFFIPIQQSTNAHSGQVFIKLKADFQDDSFWNSLETYIDTAFPLEARYKKGSYEIKTLEGDKFNQLINKRNDSTLIGLFGSALLMLLIAVSSYISMSTSMLSSRAKDIALRKIFGASKTSLLVSYFIEAILLTTLAFCSGLGLAALLMDYIGSMLGNDFQLFAKHRIPHLSIAWGISIAIGLLSALYPAFLISKNKAGTLLLSQQRTVAGGGGTLRSILIFFQFAIGLGLSFSAALIYYQLTSLQQNDMGFKADGLLYIQGETWGKNVNAKHDYLEKQLNQLPDILQTAQSSLTPLMRTGLNIARIIHPKSGDPVTQMNSLYKKGYFELLGIPLLAGRIPSANSKADTSEKKHTVYVVVNEKMMRKMGYDTPESMISTCLYTLPQPNAKPTDNQWCYEVAGVVADFQTSTYTKRPIDALMFVPSKSYTNHIFVRFKTENLSDLIQSIQSLWQENYPHLPFKYHFPDELLAEGYRTYSTMASLLLYTAITSLILTLAGLYSMARYVVVKKYREIAIRKVHGASTLEILKLLILQLLKPALPGTIVGLIAGWYFIQDWLTNFAIRIEPQIWMTFAAALFGLAFFLIAISSNAIKAIKIRPAEALHYE</sequence>
<organism evidence="9 10">
    <name type="scientific">Temperatibacter marinus</name>
    <dbReference type="NCBI Taxonomy" id="1456591"/>
    <lineage>
        <taxon>Bacteria</taxon>
        <taxon>Pseudomonadati</taxon>
        <taxon>Pseudomonadota</taxon>
        <taxon>Alphaproteobacteria</taxon>
        <taxon>Kordiimonadales</taxon>
        <taxon>Temperatibacteraceae</taxon>
        <taxon>Temperatibacter</taxon>
    </lineage>
</organism>
<evidence type="ECO:0000256" key="3">
    <source>
        <dbReference type="ARBA" id="ARBA00022692"/>
    </source>
</evidence>
<dbReference type="GO" id="GO:0022857">
    <property type="term" value="F:transmembrane transporter activity"/>
    <property type="evidence" value="ECO:0007669"/>
    <property type="project" value="TreeGrafter"/>
</dbReference>
<dbReference type="GO" id="GO:0005886">
    <property type="term" value="C:plasma membrane"/>
    <property type="evidence" value="ECO:0007669"/>
    <property type="project" value="UniProtKB-SubCell"/>
</dbReference>
<dbReference type="InterPro" id="IPR003838">
    <property type="entry name" value="ABC3_permease_C"/>
</dbReference>
<feature type="transmembrane region" description="Helical" evidence="6">
    <location>
        <begin position="366"/>
        <end position="387"/>
    </location>
</feature>
<feature type="transmembrane region" description="Helical" evidence="6">
    <location>
        <begin position="763"/>
        <end position="782"/>
    </location>
</feature>
<dbReference type="PANTHER" id="PTHR30572">
    <property type="entry name" value="MEMBRANE COMPONENT OF TRANSPORTER-RELATED"/>
    <property type="match status" value="1"/>
</dbReference>
<dbReference type="Pfam" id="PF02687">
    <property type="entry name" value="FtsX"/>
    <property type="match status" value="2"/>
</dbReference>
<name>A0AA52EIR6_9PROT</name>
<evidence type="ECO:0000256" key="6">
    <source>
        <dbReference type="SAM" id="Phobius"/>
    </source>
</evidence>
<evidence type="ECO:0000259" key="8">
    <source>
        <dbReference type="Pfam" id="PF12704"/>
    </source>
</evidence>
<evidence type="ECO:0000256" key="2">
    <source>
        <dbReference type="ARBA" id="ARBA00022475"/>
    </source>
</evidence>
<gene>
    <name evidence="9" type="ORF">QGN29_02605</name>
</gene>
<dbReference type="RefSeq" id="WP_310799112.1">
    <property type="nucleotide sequence ID" value="NZ_CP123872.1"/>
</dbReference>
<keyword evidence="4 6" id="KW-1133">Transmembrane helix</keyword>
<feature type="domain" description="ABC3 transporter permease C-terminal" evidence="7">
    <location>
        <begin position="277"/>
        <end position="389"/>
    </location>
</feature>
<dbReference type="InterPro" id="IPR025857">
    <property type="entry name" value="MacB_PCD"/>
</dbReference>
<evidence type="ECO:0000256" key="1">
    <source>
        <dbReference type="ARBA" id="ARBA00004651"/>
    </source>
</evidence>
<feature type="transmembrane region" description="Helical" evidence="6">
    <location>
        <begin position="270"/>
        <end position="296"/>
    </location>
</feature>
<proteinExistence type="predicted"/>
<keyword evidence="3 6" id="KW-0812">Transmembrane</keyword>
<protein>
    <submittedName>
        <fullName evidence="9">FtsX-like permease family protein</fullName>
    </submittedName>
</protein>
<keyword evidence="10" id="KW-1185">Reference proteome</keyword>
<feature type="transmembrane region" description="Helical" evidence="6">
    <location>
        <begin position="722"/>
        <end position="748"/>
    </location>
</feature>
<dbReference type="InterPro" id="IPR050250">
    <property type="entry name" value="Macrolide_Exporter_MacB"/>
</dbReference>
<feature type="domain" description="MacB-like periplasmic core" evidence="8">
    <location>
        <begin position="20"/>
        <end position="219"/>
    </location>
</feature>
<accession>A0AA52EIR6</accession>
<keyword evidence="5 6" id="KW-0472">Membrane</keyword>
<dbReference type="EMBL" id="CP123872">
    <property type="protein sequence ID" value="WND03259.1"/>
    <property type="molecule type" value="Genomic_DNA"/>
</dbReference>
<dbReference type="Proteomes" id="UP001268683">
    <property type="component" value="Chromosome"/>
</dbReference>
<evidence type="ECO:0000256" key="5">
    <source>
        <dbReference type="ARBA" id="ARBA00023136"/>
    </source>
</evidence>
<dbReference type="KEGG" id="tmk:QGN29_02605"/>
<feature type="transmembrane region" description="Helical" evidence="6">
    <location>
        <begin position="408"/>
        <end position="434"/>
    </location>
</feature>
<evidence type="ECO:0000313" key="10">
    <source>
        <dbReference type="Proteomes" id="UP001268683"/>
    </source>
</evidence>
<comment type="subcellular location">
    <subcellularLocation>
        <location evidence="1">Cell membrane</location>
        <topology evidence="1">Multi-pass membrane protein</topology>
    </subcellularLocation>
</comment>
<keyword evidence="2" id="KW-1003">Cell membrane</keyword>
<reference evidence="9" key="1">
    <citation type="submission" date="2023-04" db="EMBL/GenBank/DDBJ databases">
        <title>Complete genome sequence of Temperatibacter marinus.</title>
        <authorList>
            <person name="Rong J.-C."/>
            <person name="Yi M.-L."/>
            <person name="Zhao Q."/>
        </authorList>
    </citation>
    <scope>NUCLEOTIDE SEQUENCE</scope>
    <source>
        <strain evidence="9">NBRC 110045</strain>
    </source>
</reference>
<feature type="transmembrane region" description="Helical" evidence="6">
    <location>
        <begin position="677"/>
        <end position="701"/>
    </location>
</feature>
<evidence type="ECO:0000259" key="7">
    <source>
        <dbReference type="Pfam" id="PF02687"/>
    </source>
</evidence>
<evidence type="ECO:0000313" key="9">
    <source>
        <dbReference type="EMBL" id="WND03259.1"/>
    </source>
</evidence>
<feature type="transmembrane region" description="Helical" evidence="6">
    <location>
        <begin position="317"/>
        <end position="346"/>
    </location>
</feature>
<dbReference type="Pfam" id="PF12704">
    <property type="entry name" value="MacB_PCD"/>
    <property type="match status" value="1"/>
</dbReference>
<dbReference type="AlphaFoldDB" id="A0AA52EIR6"/>